<name>A0A0K1Q9B3_9BACT</name>
<proteinExistence type="predicted"/>
<protein>
    <submittedName>
        <fullName evidence="1">Uncharacterized protein</fullName>
    </submittedName>
</protein>
<dbReference type="STRING" id="1391654.AKJ09_08986"/>
<evidence type="ECO:0000313" key="1">
    <source>
        <dbReference type="EMBL" id="AKV02323.1"/>
    </source>
</evidence>
<organism evidence="1 2">
    <name type="scientific">Labilithrix luteola</name>
    <dbReference type="NCBI Taxonomy" id="1391654"/>
    <lineage>
        <taxon>Bacteria</taxon>
        <taxon>Pseudomonadati</taxon>
        <taxon>Myxococcota</taxon>
        <taxon>Polyangia</taxon>
        <taxon>Polyangiales</taxon>
        <taxon>Labilitrichaceae</taxon>
        <taxon>Labilithrix</taxon>
    </lineage>
</organism>
<reference evidence="1 2" key="1">
    <citation type="submission" date="2015-08" db="EMBL/GenBank/DDBJ databases">
        <authorList>
            <person name="Babu N.S."/>
            <person name="Beckwith C.J."/>
            <person name="Beseler K.G."/>
            <person name="Brison A."/>
            <person name="Carone J.V."/>
            <person name="Caskin T.P."/>
            <person name="Diamond M."/>
            <person name="Durham M.E."/>
            <person name="Foxe J.M."/>
            <person name="Go M."/>
            <person name="Henderson B.A."/>
            <person name="Jones I.B."/>
            <person name="McGettigan J.A."/>
            <person name="Micheletti S.J."/>
            <person name="Nasrallah M.E."/>
            <person name="Ortiz D."/>
            <person name="Piller C.R."/>
            <person name="Privatt S.R."/>
            <person name="Schneider S.L."/>
            <person name="Sharp S."/>
            <person name="Smith T.C."/>
            <person name="Stanton J.D."/>
            <person name="Ullery H.E."/>
            <person name="Wilson R.J."/>
            <person name="Serrano M.G."/>
            <person name="Buck G."/>
            <person name="Lee V."/>
            <person name="Wang Y."/>
            <person name="Carvalho R."/>
            <person name="Voegtly L."/>
            <person name="Shi R."/>
            <person name="Duckworth R."/>
            <person name="Johnson A."/>
            <person name="Loviza R."/>
            <person name="Walstead R."/>
            <person name="Shah Z."/>
            <person name="Kiflezghi M."/>
            <person name="Wade K."/>
            <person name="Ball S.L."/>
            <person name="Bradley K.W."/>
            <person name="Asai D.J."/>
            <person name="Bowman C.A."/>
            <person name="Russell D.A."/>
            <person name="Pope W.H."/>
            <person name="Jacobs-Sera D."/>
            <person name="Hendrix R.W."/>
            <person name="Hatfull G.F."/>
        </authorList>
    </citation>
    <scope>NUCLEOTIDE SEQUENCE [LARGE SCALE GENOMIC DNA]</scope>
    <source>
        <strain evidence="1 2">DSM 27648</strain>
    </source>
</reference>
<accession>A0A0K1Q9B3</accession>
<dbReference type="Proteomes" id="UP000064967">
    <property type="component" value="Chromosome"/>
</dbReference>
<keyword evidence="2" id="KW-1185">Reference proteome</keyword>
<evidence type="ECO:0000313" key="2">
    <source>
        <dbReference type="Proteomes" id="UP000064967"/>
    </source>
</evidence>
<dbReference type="EMBL" id="CP012333">
    <property type="protein sequence ID" value="AKV02323.1"/>
    <property type="molecule type" value="Genomic_DNA"/>
</dbReference>
<gene>
    <name evidence="1" type="ORF">AKJ09_08986</name>
</gene>
<sequence>MNPEEHMQPTAKQPEVQRYTPVLSTMRGELEEARRLLAVAGFERLEIDLLVPMAPLFDIECALGAGDVAGAHGRLAELAELVPHVLTFARSARDVRRDLECLG</sequence>
<dbReference type="AlphaFoldDB" id="A0A0K1Q9B3"/>
<dbReference type="KEGG" id="llu:AKJ09_08986"/>